<feature type="domain" description="CID" evidence="4">
    <location>
        <begin position="853"/>
        <end position="998"/>
    </location>
</feature>
<evidence type="ECO:0000259" key="3">
    <source>
        <dbReference type="PROSITE" id="PS50812"/>
    </source>
</evidence>
<keyword evidence="1" id="KW-0507">mRNA processing</keyword>
<dbReference type="SMART" id="SM00293">
    <property type="entry name" value="PWWP"/>
    <property type="match status" value="1"/>
</dbReference>
<dbReference type="PROSITE" id="PS51391">
    <property type="entry name" value="CID"/>
    <property type="match status" value="1"/>
</dbReference>
<evidence type="ECO:0000256" key="2">
    <source>
        <dbReference type="SAM" id="MobiDB-lite"/>
    </source>
</evidence>
<dbReference type="Proteomes" id="UP000653305">
    <property type="component" value="Unassembled WGS sequence"/>
</dbReference>
<feature type="compositionally biased region" description="Polar residues" evidence="2">
    <location>
        <begin position="1214"/>
        <end position="1223"/>
    </location>
</feature>
<feature type="compositionally biased region" description="Basic and acidic residues" evidence="2">
    <location>
        <begin position="637"/>
        <end position="654"/>
    </location>
</feature>
<feature type="region of interest" description="Disordered" evidence="2">
    <location>
        <begin position="1383"/>
        <end position="1405"/>
    </location>
</feature>
<accession>A0A830B9U5</accession>
<comment type="caution">
    <text evidence="5">The sequence shown here is derived from an EMBL/GenBank/DDBJ whole genome shotgun (WGS) entry which is preliminary data.</text>
</comment>
<dbReference type="SUPFAM" id="SSF63748">
    <property type="entry name" value="Tudor/PWWP/MBT"/>
    <property type="match status" value="1"/>
</dbReference>
<feature type="compositionally biased region" description="Low complexity" evidence="2">
    <location>
        <begin position="807"/>
        <end position="823"/>
    </location>
</feature>
<dbReference type="InterPro" id="IPR000313">
    <property type="entry name" value="PWWP_dom"/>
</dbReference>
<feature type="region of interest" description="Disordered" evidence="2">
    <location>
        <begin position="637"/>
        <end position="660"/>
    </location>
</feature>
<dbReference type="Gene3D" id="2.30.30.140">
    <property type="match status" value="1"/>
</dbReference>
<dbReference type="Gene3D" id="1.25.40.90">
    <property type="match status" value="1"/>
</dbReference>
<dbReference type="InterPro" id="IPR006569">
    <property type="entry name" value="CID_dom"/>
</dbReference>
<dbReference type="PROSITE" id="PS50812">
    <property type="entry name" value="PWWP"/>
    <property type="match status" value="1"/>
</dbReference>
<evidence type="ECO:0000256" key="1">
    <source>
        <dbReference type="ARBA" id="ARBA00022664"/>
    </source>
</evidence>
<feature type="region of interest" description="Disordered" evidence="2">
    <location>
        <begin position="223"/>
        <end position="254"/>
    </location>
</feature>
<evidence type="ECO:0000259" key="4">
    <source>
        <dbReference type="PROSITE" id="PS51391"/>
    </source>
</evidence>
<evidence type="ECO:0000313" key="6">
    <source>
        <dbReference type="Proteomes" id="UP000653305"/>
    </source>
</evidence>
<dbReference type="OrthoDB" id="62853at2759"/>
<protein>
    <submittedName>
        <fullName evidence="5">Hua2-like protein 2</fullName>
    </submittedName>
</protein>
<sequence>MAPTRRQGAIRAPAAVRQKWKVGDLVLAKVKGFPAWPATVSEPQKWGYPADLKKILVYFFGTQQIAFCNPADVEEFTEEQKVYLLGKRRGKGSDFIRALKEIVDCFENLKKQDQATIDNLTEETIITSENNSDESFTNPVNDKAPANSAIQRSGGATYDLMSLTEAAIAVAANDALLDGVMQLEEAHSNSGFAEICLSSTRSKFDAAQPRKFGVQRRMSSRRLRSCSRTDAGARHTSMLPTTDNSRSSRQLGTNAWQGKSLRYRRIMNSFDDSEWHNVNTPDFVSNDSIEDSDVMTVESDTLSFNVGSSVDSGCKTVEEESFDENNGGEPELSDRLYFQTNVNIIKKKRNPNRKRNRNDIVPVAKLDDVISESEVCKTDCVSPSHKMIVSETCVKDSGDEHLPLVKRARARMDRPSPAVDEEGTLVHEAEKTLEVSVSVAVQSFGPLNCNVFASAVGESVPIEGGLGNSYFLHASPARKYQSWETRKNFVDGEAALPPSKRLHRALEAMSAMTEDSQRASSSLFVNDHINGCCSSSSAKCSDPPIREEAAAGSGSRLVEDHTSGDFQSSVPKFCVGLNMEVPENDGKAPVMVSISGKTSLCTDSPNPEICKDSLEHTESADSKRLKLSTLNEHLTLTDHSVETDTEHQHDRPDSHTIGGELSQLDCNPPCLMMSLGDCKVGPSESKVAAKIPDSDSFQMNSGSVSLAELSCVFPNATKDIQMDGSDGGVDETQKEMHLCLFEDNQDSRRSEFMGEARPASTYSNIAPSATHVKVLASGRHSTSVSDDHLEDRVVSVTRSSNLVDGSVARASSRGSSMSNISPSDNDSYVRKNSSCSNVQLHPEKNKLTGKSSSNPELMSSFEAIIRSLTRTKESIGRATRIAIDCAKSGSATKVDLPLVVEVLGRNLDRESNPHKKVDLFFLVDSITQCSGGMKGDAGVYPSAIQELLPRLLLAAAPPGSSFHENHRQCLKVLRVWLDRKILPESIIRHHIHELEVLSGSHVTSGSRRCRFERPFDDPIRETEGMSVDEYGSNSSIQLPGFCMPPLLRDDIGSDSDGESVDAVIPEHNVEYLNGEMNSIAVVERRSHVLEDVDCELEMEDVSPSCEVEITATSNIAQTNCTQTSHHQYDNHYGAPFVAQQLQDTQAISAPPPPPPPLPPPLPLSGFYPAILDSVSNVPDSNRYPSSQEPGAKQSCLLRVNPRSLDAVHHRVHGNTDSETQLPRQTRYHGNACPNSDHQSASHFSGRASNGPQPMSGGKGYYHLCSPHLAPSNQFSFIQEQQIQSRKDISHPPHPNRFHTHNAENRNFYRDRDCDRYRFARLDDIGEHWRQPLPSISGPYHRSSIRMAHAPTSHNGLPFEPELPNNRWNCPPRSMCRNYSPHRAPPSEGLIPVPNRGLSSALYNKP</sequence>
<dbReference type="InterPro" id="IPR008942">
    <property type="entry name" value="ENTH_VHS"/>
</dbReference>
<gene>
    <name evidence="5" type="ORF">PHJA_000345200</name>
</gene>
<feature type="compositionally biased region" description="Polar residues" evidence="2">
    <location>
        <begin position="1232"/>
        <end position="1252"/>
    </location>
</feature>
<feature type="compositionally biased region" description="Polar residues" evidence="2">
    <location>
        <begin position="1396"/>
        <end position="1405"/>
    </location>
</feature>
<name>A0A830B9U5_9LAMI</name>
<reference evidence="5" key="1">
    <citation type="submission" date="2020-07" db="EMBL/GenBank/DDBJ databases">
        <title>Ethylene signaling mediates host invasion by parasitic plants.</title>
        <authorList>
            <person name="Yoshida S."/>
        </authorList>
    </citation>
    <scope>NUCLEOTIDE SEQUENCE</scope>
    <source>
        <strain evidence="5">Okayama</strain>
    </source>
</reference>
<feature type="compositionally biased region" description="Polar residues" evidence="2">
    <location>
        <begin position="238"/>
        <end position="254"/>
    </location>
</feature>
<keyword evidence="6" id="KW-1185">Reference proteome</keyword>
<feature type="region of interest" description="Disordered" evidence="2">
    <location>
        <begin position="542"/>
        <end position="564"/>
    </location>
</feature>
<feature type="region of interest" description="Disordered" evidence="2">
    <location>
        <begin position="1211"/>
        <end position="1258"/>
    </location>
</feature>
<dbReference type="SMART" id="SM00582">
    <property type="entry name" value="RPR"/>
    <property type="match status" value="1"/>
</dbReference>
<dbReference type="EMBL" id="BMAC01000036">
    <property type="protein sequence ID" value="GFP82019.1"/>
    <property type="molecule type" value="Genomic_DNA"/>
</dbReference>
<dbReference type="Pfam" id="PF04818">
    <property type="entry name" value="CID"/>
    <property type="match status" value="1"/>
</dbReference>
<organism evidence="5 6">
    <name type="scientific">Phtheirospermum japonicum</name>
    <dbReference type="NCBI Taxonomy" id="374723"/>
    <lineage>
        <taxon>Eukaryota</taxon>
        <taxon>Viridiplantae</taxon>
        <taxon>Streptophyta</taxon>
        <taxon>Embryophyta</taxon>
        <taxon>Tracheophyta</taxon>
        <taxon>Spermatophyta</taxon>
        <taxon>Magnoliopsida</taxon>
        <taxon>eudicotyledons</taxon>
        <taxon>Gunneridae</taxon>
        <taxon>Pentapetalae</taxon>
        <taxon>asterids</taxon>
        <taxon>lamiids</taxon>
        <taxon>Lamiales</taxon>
        <taxon>Orobanchaceae</taxon>
        <taxon>Orobanchaceae incertae sedis</taxon>
        <taxon>Phtheirospermum</taxon>
    </lineage>
</organism>
<dbReference type="Pfam" id="PF00855">
    <property type="entry name" value="PWWP"/>
    <property type="match status" value="1"/>
</dbReference>
<dbReference type="PANTHER" id="PTHR12550">
    <property type="entry name" value="HEPATOMA-DERIVED GROWTH FACTOR-RELATED"/>
    <property type="match status" value="1"/>
</dbReference>
<dbReference type="GO" id="GO:0005634">
    <property type="term" value="C:nucleus"/>
    <property type="evidence" value="ECO:0007669"/>
    <property type="project" value="UniProtKB-ARBA"/>
</dbReference>
<evidence type="ECO:0000313" key="5">
    <source>
        <dbReference type="EMBL" id="GFP82019.1"/>
    </source>
</evidence>
<dbReference type="PANTHER" id="PTHR12550:SF49">
    <property type="entry name" value="PROTEIN HUA2-LIKE 2-RELATED"/>
    <property type="match status" value="1"/>
</dbReference>
<feature type="domain" description="PWWP" evidence="3">
    <location>
        <begin position="22"/>
        <end position="79"/>
    </location>
</feature>
<feature type="region of interest" description="Disordered" evidence="2">
    <location>
        <begin position="807"/>
        <end position="832"/>
    </location>
</feature>
<proteinExistence type="predicted"/>
<dbReference type="GO" id="GO:0006397">
    <property type="term" value="P:mRNA processing"/>
    <property type="evidence" value="ECO:0007669"/>
    <property type="project" value="UniProtKB-KW"/>
</dbReference>